<name>A0A846M831_9SPHN</name>
<comment type="similarity">
    <text evidence="2">Belongs to the GMC oxidoreductase family.</text>
</comment>
<dbReference type="InterPro" id="IPR007867">
    <property type="entry name" value="GMC_OxRtase_C"/>
</dbReference>
<dbReference type="GO" id="GO:0016614">
    <property type="term" value="F:oxidoreductase activity, acting on CH-OH group of donors"/>
    <property type="evidence" value="ECO:0007669"/>
    <property type="project" value="InterPro"/>
</dbReference>
<dbReference type="InterPro" id="IPR000172">
    <property type="entry name" value="GMC_OxRdtase_N"/>
</dbReference>
<protein>
    <submittedName>
        <fullName evidence="8">Choline dehydrogenase-like flavoprotein</fullName>
    </submittedName>
</protein>
<evidence type="ECO:0000256" key="4">
    <source>
        <dbReference type="ARBA" id="ARBA00022827"/>
    </source>
</evidence>
<dbReference type="EMBL" id="JAASQR010000003">
    <property type="protein sequence ID" value="NIJ17613.1"/>
    <property type="molecule type" value="Genomic_DNA"/>
</dbReference>
<dbReference type="InterPro" id="IPR051473">
    <property type="entry name" value="P2Ox-like"/>
</dbReference>
<accession>A0A846M831</accession>
<feature type="domain" description="Glucose-methanol-choline oxidoreductase C-terminal" evidence="7">
    <location>
        <begin position="424"/>
        <end position="543"/>
    </location>
</feature>
<dbReference type="PANTHER" id="PTHR42784:SF1">
    <property type="entry name" value="PYRANOSE 2-OXIDASE"/>
    <property type="match status" value="1"/>
</dbReference>
<gene>
    <name evidence="8" type="ORF">FHS54_002602</name>
</gene>
<dbReference type="Pfam" id="PF05199">
    <property type="entry name" value="GMC_oxred_C"/>
    <property type="match status" value="1"/>
</dbReference>
<dbReference type="SUPFAM" id="SSF54373">
    <property type="entry name" value="FAD-linked reductases, C-terminal domain"/>
    <property type="match status" value="1"/>
</dbReference>
<dbReference type="PANTHER" id="PTHR42784">
    <property type="entry name" value="PYRANOSE 2-OXIDASE"/>
    <property type="match status" value="1"/>
</dbReference>
<organism evidence="8 9">
    <name type="scientific">Sphingobium vermicomposti</name>
    <dbReference type="NCBI Taxonomy" id="529005"/>
    <lineage>
        <taxon>Bacteria</taxon>
        <taxon>Pseudomonadati</taxon>
        <taxon>Pseudomonadota</taxon>
        <taxon>Alphaproteobacteria</taxon>
        <taxon>Sphingomonadales</taxon>
        <taxon>Sphingomonadaceae</taxon>
        <taxon>Sphingobium</taxon>
    </lineage>
</organism>
<dbReference type="Gene3D" id="3.50.50.60">
    <property type="entry name" value="FAD/NAD(P)-binding domain"/>
    <property type="match status" value="2"/>
</dbReference>
<keyword evidence="5" id="KW-0560">Oxidoreductase</keyword>
<comment type="cofactor">
    <cofactor evidence="1">
        <name>FAD</name>
        <dbReference type="ChEBI" id="CHEBI:57692"/>
    </cofactor>
</comment>
<evidence type="ECO:0000256" key="1">
    <source>
        <dbReference type="ARBA" id="ARBA00001974"/>
    </source>
</evidence>
<proteinExistence type="inferred from homology"/>
<evidence type="ECO:0000259" key="7">
    <source>
        <dbReference type="Pfam" id="PF05199"/>
    </source>
</evidence>
<keyword evidence="9" id="KW-1185">Reference proteome</keyword>
<dbReference type="AlphaFoldDB" id="A0A846M831"/>
<dbReference type="SUPFAM" id="SSF51905">
    <property type="entry name" value="FAD/NAD(P)-binding domain"/>
    <property type="match status" value="1"/>
</dbReference>
<evidence type="ECO:0000256" key="3">
    <source>
        <dbReference type="ARBA" id="ARBA00022630"/>
    </source>
</evidence>
<sequence>MFDAIVIGSGMSGGIAAKELCERGLKTLVIERGRKLEHGTSYTDWMQPWEIPNENMVAEDLAKDYSIQSQCYAFDETTRQYWVKDSDHPYSTPGDKPFSWIRGYHLGGRSIMWGRQSYRLSEMDFEANAKDGHGSDWPIRYADLAPWYDHVESFIGVAGSKEGLDQLPDGAFLPPFALNDGELTLKAGIEKAFPGRRLIPGRTANLSQAQPHHEELGRTSCQNRQFCQRGCSYGAYHSSLSSSLPAAERTGNLTIVTDAIVHSIIHDPRTGRATGVRVTDTSTGQGRTYEAKLIFSCASAIASAQILLNSTSEANPNGLANSSDMVGRYLMDHLTAVSAFGFMPHAPDTYYHGRRPTGFYIPRFRNVSEPGDFLRGYGYQGGVQRMGWRINALSTPGIGAPLKERTRKLGPWMAFIGGFGEMLPNPNNRVTLHPTRKDKWGIPIVHIDCEHGENERKMSAAIERDAKAMIEAGGGTVVGSVADPGVPGLAIHEMGTACMGKDPAKSVLNGFNQAHDVPNLFITDGAAMASSGCQNPSLTYMALSARAAHHAAEFLKEGRI</sequence>
<dbReference type="Pfam" id="PF00732">
    <property type="entry name" value="GMC_oxred_N"/>
    <property type="match status" value="1"/>
</dbReference>
<dbReference type="RefSeq" id="WP_167304173.1">
    <property type="nucleotide sequence ID" value="NZ_JAASQR010000003.1"/>
</dbReference>
<feature type="domain" description="Glucose-methanol-choline oxidoreductase N-terminal" evidence="6">
    <location>
        <begin position="7"/>
        <end position="334"/>
    </location>
</feature>
<dbReference type="Proteomes" id="UP000576821">
    <property type="component" value="Unassembled WGS sequence"/>
</dbReference>
<evidence type="ECO:0000313" key="9">
    <source>
        <dbReference type="Proteomes" id="UP000576821"/>
    </source>
</evidence>
<keyword evidence="4" id="KW-0274">FAD</keyword>
<keyword evidence="3" id="KW-0285">Flavoprotein</keyword>
<reference evidence="8 9" key="1">
    <citation type="submission" date="2020-03" db="EMBL/GenBank/DDBJ databases">
        <title>Genomic Encyclopedia of Type Strains, Phase IV (KMG-IV): sequencing the most valuable type-strain genomes for metagenomic binning, comparative biology and taxonomic classification.</title>
        <authorList>
            <person name="Goeker M."/>
        </authorList>
    </citation>
    <scope>NUCLEOTIDE SEQUENCE [LARGE SCALE GENOMIC DNA]</scope>
    <source>
        <strain evidence="8 9">DSM 21299</strain>
    </source>
</reference>
<comment type="caution">
    <text evidence="8">The sequence shown here is derived from an EMBL/GenBank/DDBJ whole genome shotgun (WGS) entry which is preliminary data.</text>
</comment>
<evidence type="ECO:0000256" key="5">
    <source>
        <dbReference type="ARBA" id="ARBA00023002"/>
    </source>
</evidence>
<evidence type="ECO:0000259" key="6">
    <source>
        <dbReference type="Pfam" id="PF00732"/>
    </source>
</evidence>
<evidence type="ECO:0000313" key="8">
    <source>
        <dbReference type="EMBL" id="NIJ17613.1"/>
    </source>
</evidence>
<dbReference type="GO" id="GO:0050660">
    <property type="term" value="F:flavin adenine dinucleotide binding"/>
    <property type="evidence" value="ECO:0007669"/>
    <property type="project" value="InterPro"/>
</dbReference>
<evidence type="ECO:0000256" key="2">
    <source>
        <dbReference type="ARBA" id="ARBA00010790"/>
    </source>
</evidence>
<dbReference type="InterPro" id="IPR036188">
    <property type="entry name" value="FAD/NAD-bd_sf"/>
</dbReference>